<feature type="transmembrane region" description="Helical" evidence="10">
    <location>
        <begin position="6"/>
        <end position="25"/>
    </location>
</feature>
<sequence length="441" mass="49562">MEIEIAIAVFLLLLLVFLATIDMAFSQLSDVGLRRLSADYEASPRVKTVAFLQTIIEDRPRFRFALSTAIQILLIIFSVLVTLIVAGFNPPYFQLLAISIVIGLIASIVFRQFLPRLLTRKNPERRLLALLPFVRPFYGLLSTVADPFRFFSREESPIEVTIVPNQTQTSEEVREDNAEDKQALIEMGEAEGILEEKDRELLETMFEFGETKAGEIMTPRPEIVALPIDATVRQARDTIIEEKFSRLPVYRDSIDNIEGVIYVRDLLNAWSEDRENQTIETLLRPAFFVPETKSAAELLKNMQSSRVQIAIVVDEYGGVAGLISVEDILEEIVGEIEDEDTEAEEIVEIIEGADKSYYDVLGSTEIGKIERLFEMEIEDDDFTTIAGLVTSEAGYVPKTGETLNIRGIDVEILQADEKKLNMLRLKKSVADGESAAQEDLA</sequence>
<gene>
    <name evidence="12" type="ORF">AVDCRST_MAG74-3601</name>
</gene>
<organism evidence="12">
    <name type="scientific">uncultured Pyrinomonadaceae bacterium</name>
    <dbReference type="NCBI Taxonomy" id="2283094"/>
    <lineage>
        <taxon>Bacteria</taxon>
        <taxon>Pseudomonadati</taxon>
        <taxon>Acidobacteriota</taxon>
        <taxon>Blastocatellia</taxon>
        <taxon>Blastocatellales</taxon>
        <taxon>Pyrinomonadaceae</taxon>
        <taxon>environmental samples</taxon>
    </lineage>
</organism>
<dbReference type="SUPFAM" id="SSF56176">
    <property type="entry name" value="FAD-binding/transporter-associated domain-like"/>
    <property type="match status" value="1"/>
</dbReference>
<dbReference type="Pfam" id="PF01595">
    <property type="entry name" value="CNNM"/>
    <property type="match status" value="1"/>
</dbReference>
<dbReference type="FunFam" id="3.10.580.10:FF:000002">
    <property type="entry name" value="Magnesium/cobalt efflux protein CorC"/>
    <property type="match status" value="1"/>
</dbReference>
<reference evidence="12" key="1">
    <citation type="submission" date="2020-02" db="EMBL/GenBank/DDBJ databases">
        <authorList>
            <person name="Meier V. D."/>
        </authorList>
    </citation>
    <scope>NUCLEOTIDE SEQUENCE</scope>
    <source>
        <strain evidence="12">AVDCRST_MAG74</strain>
    </source>
</reference>
<keyword evidence="4 10" id="KW-0812">Transmembrane</keyword>
<accession>A0A6J4Q0W5</accession>
<keyword evidence="7 9" id="KW-0129">CBS domain</keyword>
<evidence type="ECO:0000256" key="9">
    <source>
        <dbReference type="PROSITE-ProRule" id="PRU00703"/>
    </source>
</evidence>
<protein>
    <submittedName>
        <fullName evidence="12">Magnesium and cobalt efflux protein CorC</fullName>
    </submittedName>
</protein>
<keyword evidence="6 10" id="KW-1133">Transmembrane helix</keyword>
<dbReference type="SUPFAM" id="SSF54631">
    <property type="entry name" value="CBS-domain pair"/>
    <property type="match status" value="1"/>
</dbReference>
<feature type="domain" description="CBS" evidence="11">
    <location>
        <begin position="282"/>
        <end position="339"/>
    </location>
</feature>
<dbReference type="Pfam" id="PF00571">
    <property type="entry name" value="CBS"/>
    <property type="match status" value="2"/>
</dbReference>
<dbReference type="SMART" id="SM00116">
    <property type="entry name" value="CBS"/>
    <property type="match status" value="2"/>
</dbReference>
<evidence type="ECO:0000256" key="3">
    <source>
        <dbReference type="ARBA" id="ARBA00022475"/>
    </source>
</evidence>
<evidence type="ECO:0000256" key="2">
    <source>
        <dbReference type="ARBA" id="ARBA00006337"/>
    </source>
</evidence>
<dbReference type="Pfam" id="PF03471">
    <property type="entry name" value="CorC_HlyC"/>
    <property type="match status" value="1"/>
</dbReference>
<dbReference type="GO" id="GO:0005886">
    <property type="term" value="C:plasma membrane"/>
    <property type="evidence" value="ECO:0007669"/>
    <property type="project" value="UniProtKB-SubCell"/>
</dbReference>
<dbReference type="PANTHER" id="PTHR22777:SF32">
    <property type="entry name" value="UPF0053 INNER MEMBRANE PROTEIN YFJD"/>
    <property type="match status" value="1"/>
</dbReference>
<dbReference type="InterPro" id="IPR002550">
    <property type="entry name" value="CNNM"/>
</dbReference>
<dbReference type="SMART" id="SM01091">
    <property type="entry name" value="CorC_HlyC"/>
    <property type="match status" value="1"/>
</dbReference>
<name>A0A6J4Q0W5_9BACT</name>
<evidence type="ECO:0000256" key="1">
    <source>
        <dbReference type="ARBA" id="ARBA00004651"/>
    </source>
</evidence>
<feature type="domain" description="CBS" evidence="11">
    <location>
        <begin position="217"/>
        <end position="278"/>
    </location>
</feature>
<dbReference type="CDD" id="cd04590">
    <property type="entry name" value="CBS_pair_CorC_HlyC_assoc"/>
    <property type="match status" value="1"/>
</dbReference>
<evidence type="ECO:0000256" key="4">
    <source>
        <dbReference type="ARBA" id="ARBA00022692"/>
    </source>
</evidence>
<keyword evidence="8 10" id="KW-0472">Membrane</keyword>
<evidence type="ECO:0000259" key="11">
    <source>
        <dbReference type="PROSITE" id="PS51371"/>
    </source>
</evidence>
<dbReference type="Gene3D" id="3.30.465.10">
    <property type="match status" value="1"/>
</dbReference>
<feature type="transmembrane region" description="Helical" evidence="10">
    <location>
        <begin position="92"/>
        <end position="114"/>
    </location>
</feature>
<dbReference type="PROSITE" id="PS51371">
    <property type="entry name" value="CBS"/>
    <property type="match status" value="2"/>
</dbReference>
<evidence type="ECO:0000313" key="12">
    <source>
        <dbReference type="EMBL" id="CAA9429640.1"/>
    </source>
</evidence>
<feature type="transmembrane region" description="Helical" evidence="10">
    <location>
        <begin position="126"/>
        <end position="145"/>
    </location>
</feature>
<evidence type="ECO:0000256" key="10">
    <source>
        <dbReference type="SAM" id="Phobius"/>
    </source>
</evidence>
<dbReference type="InterPro" id="IPR005170">
    <property type="entry name" value="Transptr-assoc_dom"/>
</dbReference>
<dbReference type="PANTHER" id="PTHR22777">
    <property type="entry name" value="HEMOLYSIN-RELATED"/>
    <property type="match status" value="1"/>
</dbReference>
<dbReference type="InterPro" id="IPR000644">
    <property type="entry name" value="CBS_dom"/>
</dbReference>
<keyword evidence="5" id="KW-0677">Repeat</keyword>
<dbReference type="EMBL" id="CADCUR010000300">
    <property type="protein sequence ID" value="CAA9429640.1"/>
    <property type="molecule type" value="Genomic_DNA"/>
</dbReference>
<comment type="similarity">
    <text evidence="2">Belongs to the UPF0053 family.</text>
</comment>
<dbReference type="InterPro" id="IPR036318">
    <property type="entry name" value="FAD-bd_PCMH-like_sf"/>
</dbReference>
<dbReference type="InterPro" id="IPR016169">
    <property type="entry name" value="FAD-bd_PCMH_sub2"/>
</dbReference>
<dbReference type="GO" id="GO:0050660">
    <property type="term" value="F:flavin adenine dinucleotide binding"/>
    <property type="evidence" value="ECO:0007669"/>
    <property type="project" value="InterPro"/>
</dbReference>
<evidence type="ECO:0000256" key="5">
    <source>
        <dbReference type="ARBA" id="ARBA00022737"/>
    </source>
</evidence>
<keyword evidence="3" id="KW-1003">Cell membrane</keyword>
<evidence type="ECO:0000256" key="7">
    <source>
        <dbReference type="ARBA" id="ARBA00023122"/>
    </source>
</evidence>
<dbReference type="Gene3D" id="3.10.580.10">
    <property type="entry name" value="CBS-domain"/>
    <property type="match status" value="1"/>
</dbReference>
<dbReference type="InterPro" id="IPR044751">
    <property type="entry name" value="Ion_transp-like_CBS"/>
</dbReference>
<dbReference type="InterPro" id="IPR046342">
    <property type="entry name" value="CBS_dom_sf"/>
</dbReference>
<dbReference type="AlphaFoldDB" id="A0A6J4Q0W5"/>
<comment type="subcellular location">
    <subcellularLocation>
        <location evidence="1">Cell membrane</location>
        <topology evidence="1">Multi-pass membrane protein</topology>
    </subcellularLocation>
</comment>
<evidence type="ECO:0000256" key="6">
    <source>
        <dbReference type="ARBA" id="ARBA00022989"/>
    </source>
</evidence>
<proteinExistence type="inferred from homology"/>
<evidence type="ECO:0000256" key="8">
    <source>
        <dbReference type="ARBA" id="ARBA00023136"/>
    </source>
</evidence>
<feature type="transmembrane region" description="Helical" evidence="10">
    <location>
        <begin position="64"/>
        <end position="86"/>
    </location>
</feature>